<evidence type="ECO:0000313" key="2">
    <source>
        <dbReference type="EMBL" id="MBD5771544.1"/>
    </source>
</evidence>
<dbReference type="EMBL" id="JACYFC010000003">
    <property type="protein sequence ID" value="MBD5771544.1"/>
    <property type="molecule type" value="Genomic_DNA"/>
</dbReference>
<name>A0ABR8NZS0_9GAMM</name>
<reference evidence="2 3" key="1">
    <citation type="submission" date="2020-09" db="EMBL/GenBank/DDBJ databases">
        <title>Marinomonas sp. nov., isolated from the cysticercosis algae of Qingdao, China.</title>
        <authorList>
            <person name="Sun X."/>
        </authorList>
    </citation>
    <scope>NUCLEOTIDE SEQUENCE [LARGE SCALE GENOMIC DNA]</scope>
    <source>
        <strain evidence="2 3">SM2066</strain>
    </source>
</reference>
<keyword evidence="1" id="KW-0472">Membrane</keyword>
<accession>A0ABR8NZS0</accession>
<organism evidence="2 3">
    <name type="scientific">Marinomonas colpomeniae</name>
    <dbReference type="NCBI Taxonomy" id="2774408"/>
    <lineage>
        <taxon>Bacteria</taxon>
        <taxon>Pseudomonadati</taxon>
        <taxon>Pseudomonadota</taxon>
        <taxon>Gammaproteobacteria</taxon>
        <taxon>Oceanospirillales</taxon>
        <taxon>Oceanospirillaceae</taxon>
        <taxon>Marinomonas</taxon>
    </lineage>
</organism>
<evidence type="ECO:0000313" key="3">
    <source>
        <dbReference type="Proteomes" id="UP000604161"/>
    </source>
</evidence>
<feature type="transmembrane region" description="Helical" evidence="1">
    <location>
        <begin position="19"/>
        <end position="37"/>
    </location>
</feature>
<evidence type="ECO:0008006" key="4">
    <source>
        <dbReference type="Google" id="ProtNLM"/>
    </source>
</evidence>
<keyword evidence="1" id="KW-0812">Transmembrane</keyword>
<sequence>MEVLKTATWARAFEAASEIAVRLFGIFVVFLGFDFLLELLNASSSSQDLLISMLLLPALYILKDSYIVFEPFTVRAEFYDDKISVYRGIAPRVKDTLEFKNSENIEIITSVLGHFCSYSTVRLYSPGGYVEIPYVFGPEDVVSKVEKARIGT</sequence>
<protein>
    <recommendedName>
        <fullName evidence="4">DUF304 domain-containing protein</fullName>
    </recommendedName>
</protein>
<feature type="transmembrane region" description="Helical" evidence="1">
    <location>
        <begin position="49"/>
        <end position="69"/>
    </location>
</feature>
<dbReference type="RefSeq" id="WP_191594915.1">
    <property type="nucleotide sequence ID" value="NZ_JACYFC010000003.1"/>
</dbReference>
<dbReference type="Proteomes" id="UP000604161">
    <property type="component" value="Unassembled WGS sequence"/>
</dbReference>
<proteinExistence type="predicted"/>
<keyword evidence="3" id="KW-1185">Reference proteome</keyword>
<evidence type="ECO:0000256" key="1">
    <source>
        <dbReference type="SAM" id="Phobius"/>
    </source>
</evidence>
<keyword evidence="1" id="KW-1133">Transmembrane helix</keyword>
<gene>
    <name evidence="2" type="ORF">IF202_10825</name>
</gene>
<comment type="caution">
    <text evidence="2">The sequence shown here is derived from an EMBL/GenBank/DDBJ whole genome shotgun (WGS) entry which is preliminary data.</text>
</comment>